<protein>
    <submittedName>
        <fullName evidence="2">Septation protein IspZ</fullName>
    </submittedName>
</protein>
<feature type="transmembrane region" description="Helical" evidence="1">
    <location>
        <begin position="162"/>
        <end position="186"/>
    </location>
</feature>
<organism evidence="2 3">
    <name type="scientific">Rhizosaccharibacter radicis</name>
    <dbReference type="NCBI Taxonomy" id="2782605"/>
    <lineage>
        <taxon>Bacteria</taxon>
        <taxon>Pseudomonadati</taxon>
        <taxon>Pseudomonadota</taxon>
        <taxon>Alphaproteobacteria</taxon>
        <taxon>Acetobacterales</taxon>
        <taxon>Acetobacteraceae</taxon>
        <taxon>Rhizosaccharibacter</taxon>
    </lineage>
</organism>
<feature type="transmembrane region" description="Helical" evidence="1">
    <location>
        <begin position="126"/>
        <end position="150"/>
    </location>
</feature>
<dbReference type="RefSeq" id="WP_422920230.1">
    <property type="nucleotide sequence ID" value="NZ_JAMZEJ010000006.1"/>
</dbReference>
<keyword evidence="1" id="KW-0472">Membrane</keyword>
<gene>
    <name evidence="2" type="ORF">NFI88_11660</name>
</gene>
<dbReference type="EMBL" id="JAMZEJ010000006">
    <property type="protein sequence ID" value="MCQ8241492.1"/>
    <property type="molecule type" value="Genomic_DNA"/>
</dbReference>
<sequence>MRIINKLLGTALFDFGGVIVFYALLATLGLRAAIIGTLIFVPIDALRRWKLRIGFPRLYILTTALVLVFGTIDVFSKHVFMLRYEGAVNRLILAVFFALGARGRSIIEELVLQQQPDLSFPFMRRYFSLITASWSVYYLLSAALFLWIGLHTSLVKGVGIRQAIGIGGAVLMALFSFSGPFALTVFQALRLMPRDLKWPKPVDAA</sequence>
<evidence type="ECO:0000313" key="3">
    <source>
        <dbReference type="Proteomes" id="UP001524547"/>
    </source>
</evidence>
<keyword evidence="1" id="KW-0812">Transmembrane</keyword>
<comment type="caution">
    <text evidence="2">The sequence shown here is derived from an EMBL/GenBank/DDBJ whole genome shotgun (WGS) entry which is preliminary data.</text>
</comment>
<accession>A0ABT1VYS2</accession>
<keyword evidence="3" id="KW-1185">Reference proteome</keyword>
<dbReference type="Proteomes" id="UP001524547">
    <property type="component" value="Unassembled WGS sequence"/>
</dbReference>
<proteinExistence type="predicted"/>
<feature type="transmembrane region" description="Helical" evidence="1">
    <location>
        <begin position="58"/>
        <end position="75"/>
    </location>
</feature>
<name>A0ABT1VYS2_9PROT</name>
<reference evidence="2 3" key="1">
    <citation type="submission" date="2022-06" db="EMBL/GenBank/DDBJ databases">
        <title>Rhizosaccharibacter gen. nov. sp. nov. KSS12, endophytic bacteria isolated from sugarcane.</title>
        <authorList>
            <person name="Pitiwittayakul N."/>
        </authorList>
    </citation>
    <scope>NUCLEOTIDE SEQUENCE [LARGE SCALE GENOMIC DNA]</scope>
    <source>
        <strain evidence="2 3">KSS12</strain>
    </source>
</reference>
<evidence type="ECO:0000313" key="2">
    <source>
        <dbReference type="EMBL" id="MCQ8241492.1"/>
    </source>
</evidence>
<keyword evidence="1" id="KW-1133">Transmembrane helix</keyword>
<evidence type="ECO:0000256" key="1">
    <source>
        <dbReference type="SAM" id="Phobius"/>
    </source>
</evidence>
<feature type="transmembrane region" description="Helical" evidence="1">
    <location>
        <begin position="87"/>
        <end position="105"/>
    </location>
</feature>